<organism evidence="1 2">
    <name type="scientific">Saccharospirillum salsuginis</name>
    <dbReference type="NCBI Taxonomy" id="418750"/>
    <lineage>
        <taxon>Bacteria</taxon>
        <taxon>Pseudomonadati</taxon>
        <taxon>Pseudomonadota</taxon>
        <taxon>Gammaproteobacteria</taxon>
        <taxon>Oceanospirillales</taxon>
        <taxon>Saccharospirillaceae</taxon>
        <taxon>Saccharospirillum</taxon>
    </lineage>
</organism>
<dbReference type="Proteomes" id="UP000626148">
    <property type="component" value="Unassembled WGS sequence"/>
</dbReference>
<dbReference type="AlphaFoldDB" id="A0A918KDK2"/>
<comment type="caution">
    <text evidence="1">The sequence shown here is derived from an EMBL/GenBank/DDBJ whole genome shotgun (WGS) entry which is preliminary data.</text>
</comment>
<accession>A0A918KDK2</accession>
<reference evidence="1" key="1">
    <citation type="journal article" date="2014" name="Int. J. Syst. Evol. Microbiol.">
        <title>Complete genome sequence of Corynebacterium casei LMG S-19264T (=DSM 44701T), isolated from a smear-ripened cheese.</title>
        <authorList>
            <consortium name="US DOE Joint Genome Institute (JGI-PGF)"/>
            <person name="Walter F."/>
            <person name="Albersmeier A."/>
            <person name="Kalinowski J."/>
            <person name="Ruckert C."/>
        </authorList>
    </citation>
    <scope>NUCLEOTIDE SEQUENCE</scope>
    <source>
        <strain evidence="1">KCTC 22169</strain>
    </source>
</reference>
<dbReference type="EMBL" id="BMXR01000007">
    <property type="protein sequence ID" value="GGX59550.1"/>
    <property type="molecule type" value="Genomic_DNA"/>
</dbReference>
<evidence type="ECO:0000313" key="2">
    <source>
        <dbReference type="Proteomes" id="UP000626148"/>
    </source>
</evidence>
<gene>
    <name evidence="1" type="ORF">GCM10007392_29370</name>
</gene>
<evidence type="ECO:0000313" key="1">
    <source>
        <dbReference type="EMBL" id="GGX59550.1"/>
    </source>
</evidence>
<dbReference type="RefSeq" id="WP_189609989.1">
    <property type="nucleotide sequence ID" value="NZ_BMXR01000007.1"/>
</dbReference>
<proteinExistence type="predicted"/>
<protein>
    <submittedName>
        <fullName evidence="1">Uncharacterized protein</fullName>
    </submittedName>
</protein>
<name>A0A918KDK2_9GAMM</name>
<sequence length="261" mass="29513">MTDVQTDTTLCDPQDMAGRLHTALSDLVRDCKARMLRPRPGHQPTADLSGFRLGITWLAQQRQMDSMLDLAEQLVREAPALVGGHGRKPETLDQLRACMVPVLRALPEVNRPPAQRLEWLFGTLLVDELQCLPHAEVMAVLERNAFQPRHWQYIVPYLEQNLPKVKGTGLSWQGQERRRRLLGYAWQACQKAGWADRAEALFRRELSVCACYGELAELLVHRGDVEEAQTVLLKGIAKYNASRPELTMGWLDRLESLNGVG</sequence>
<keyword evidence="2" id="KW-1185">Reference proteome</keyword>
<reference evidence="1" key="2">
    <citation type="submission" date="2020-09" db="EMBL/GenBank/DDBJ databases">
        <authorList>
            <person name="Sun Q."/>
            <person name="Kim S."/>
        </authorList>
    </citation>
    <scope>NUCLEOTIDE SEQUENCE</scope>
    <source>
        <strain evidence="1">KCTC 22169</strain>
    </source>
</reference>